<dbReference type="Gene3D" id="2.60.120.260">
    <property type="entry name" value="Galactose-binding domain-like"/>
    <property type="match status" value="1"/>
</dbReference>
<dbReference type="InterPro" id="IPR022409">
    <property type="entry name" value="PKD/Chitinase_dom"/>
</dbReference>
<dbReference type="InterPro" id="IPR013783">
    <property type="entry name" value="Ig-like_fold"/>
</dbReference>
<dbReference type="RefSeq" id="WP_264207177.1">
    <property type="nucleotide sequence ID" value="NZ_JAOZEW010000016.1"/>
</dbReference>
<dbReference type="PROSITE" id="PS51257">
    <property type="entry name" value="PROKAR_LIPOPROTEIN"/>
    <property type="match status" value="1"/>
</dbReference>
<dbReference type="PANTHER" id="PTHR47466:SF1">
    <property type="entry name" value="METALLOPROTEASE MEP1 (AFU_ORTHOLOGUE AFUA_1G07730)-RELATED"/>
    <property type="match status" value="1"/>
</dbReference>
<evidence type="ECO:0000313" key="12">
    <source>
        <dbReference type="EMBL" id="MCV9929078.1"/>
    </source>
</evidence>
<keyword evidence="3" id="KW-0479">Metal-binding</keyword>
<evidence type="ECO:0000313" key="13">
    <source>
        <dbReference type="Proteomes" id="UP001151079"/>
    </source>
</evidence>
<dbReference type="Pfam" id="PF18962">
    <property type="entry name" value="Por_Secre_tail"/>
    <property type="match status" value="1"/>
</dbReference>
<evidence type="ECO:0000256" key="7">
    <source>
        <dbReference type="ARBA" id="ARBA00023049"/>
    </source>
</evidence>
<keyword evidence="4 10" id="KW-0732">Signal</keyword>
<dbReference type="InterPro" id="IPR013320">
    <property type="entry name" value="ConA-like_dom_sf"/>
</dbReference>
<evidence type="ECO:0000256" key="1">
    <source>
        <dbReference type="ARBA" id="ARBA00008721"/>
    </source>
</evidence>
<keyword evidence="2" id="KW-0645">Protease</keyword>
<dbReference type="Gene3D" id="2.60.120.200">
    <property type="match status" value="1"/>
</dbReference>
<gene>
    <name evidence="12" type="ORF">OIU83_15540</name>
</gene>
<dbReference type="Pfam" id="PF18911">
    <property type="entry name" value="PKD_4"/>
    <property type="match status" value="1"/>
</dbReference>
<reference evidence="12" key="1">
    <citation type="submission" date="2022-10" db="EMBL/GenBank/DDBJ databases">
        <title>Two novel species of Flavobacterium.</title>
        <authorList>
            <person name="Liu Q."/>
            <person name="Xin Y.-H."/>
        </authorList>
    </citation>
    <scope>NUCLEOTIDE SEQUENCE</scope>
    <source>
        <strain evidence="12">LS1R49</strain>
    </source>
</reference>
<dbReference type="AlphaFoldDB" id="A0A9X2ZK14"/>
<dbReference type="Pfam" id="PF00801">
    <property type="entry name" value="PKD"/>
    <property type="match status" value="2"/>
</dbReference>
<evidence type="ECO:0000256" key="4">
    <source>
        <dbReference type="ARBA" id="ARBA00022729"/>
    </source>
</evidence>
<organism evidence="12 13">
    <name type="scientific">Flavobacterium shii</name>
    <dbReference type="NCBI Taxonomy" id="2987687"/>
    <lineage>
        <taxon>Bacteria</taxon>
        <taxon>Pseudomonadati</taxon>
        <taxon>Bacteroidota</taxon>
        <taxon>Flavobacteriia</taxon>
        <taxon>Flavobacteriales</taxon>
        <taxon>Flavobacteriaceae</taxon>
        <taxon>Flavobacterium</taxon>
    </lineage>
</organism>
<dbReference type="InterPro" id="IPR008754">
    <property type="entry name" value="Peptidase_M43"/>
</dbReference>
<keyword evidence="5" id="KW-0378">Hydrolase</keyword>
<evidence type="ECO:0000256" key="6">
    <source>
        <dbReference type="ARBA" id="ARBA00022833"/>
    </source>
</evidence>
<evidence type="ECO:0000256" key="9">
    <source>
        <dbReference type="SAM" id="MobiDB-lite"/>
    </source>
</evidence>
<feature type="region of interest" description="Disordered" evidence="9">
    <location>
        <begin position="1066"/>
        <end position="1089"/>
    </location>
</feature>
<dbReference type="Gene3D" id="3.40.390.10">
    <property type="entry name" value="Collagenase (Catalytic Domain)"/>
    <property type="match status" value="1"/>
</dbReference>
<dbReference type="Proteomes" id="UP001151079">
    <property type="component" value="Unassembled WGS sequence"/>
</dbReference>
<keyword evidence="6" id="KW-0862">Zinc</keyword>
<dbReference type="InterPro" id="IPR000601">
    <property type="entry name" value="PKD_dom"/>
</dbReference>
<evidence type="ECO:0000256" key="2">
    <source>
        <dbReference type="ARBA" id="ARBA00022670"/>
    </source>
</evidence>
<keyword evidence="8" id="KW-1015">Disulfide bond</keyword>
<dbReference type="InterPro" id="IPR035986">
    <property type="entry name" value="PKD_dom_sf"/>
</dbReference>
<keyword evidence="7" id="KW-0482">Metalloprotease</keyword>
<dbReference type="SUPFAM" id="SSF55486">
    <property type="entry name" value="Metalloproteases ('zincins'), catalytic domain"/>
    <property type="match status" value="1"/>
</dbReference>
<evidence type="ECO:0000259" key="11">
    <source>
        <dbReference type="PROSITE" id="PS50093"/>
    </source>
</evidence>
<dbReference type="GO" id="GO:0006508">
    <property type="term" value="P:proteolysis"/>
    <property type="evidence" value="ECO:0007669"/>
    <property type="project" value="UniProtKB-KW"/>
</dbReference>
<dbReference type="NCBIfam" id="TIGR04183">
    <property type="entry name" value="Por_Secre_tail"/>
    <property type="match status" value="1"/>
</dbReference>
<dbReference type="GO" id="GO:0008237">
    <property type="term" value="F:metallopeptidase activity"/>
    <property type="evidence" value="ECO:0007669"/>
    <property type="project" value="UniProtKB-KW"/>
</dbReference>
<evidence type="ECO:0000256" key="10">
    <source>
        <dbReference type="SAM" id="SignalP"/>
    </source>
</evidence>
<evidence type="ECO:0000256" key="3">
    <source>
        <dbReference type="ARBA" id="ARBA00022723"/>
    </source>
</evidence>
<dbReference type="GO" id="GO:0046872">
    <property type="term" value="F:metal ion binding"/>
    <property type="evidence" value="ECO:0007669"/>
    <property type="project" value="UniProtKB-KW"/>
</dbReference>
<dbReference type="Pfam" id="PF05572">
    <property type="entry name" value="Peptidase_M43"/>
    <property type="match status" value="1"/>
</dbReference>
<dbReference type="SUPFAM" id="SSF49899">
    <property type="entry name" value="Concanavalin A-like lectins/glucanases"/>
    <property type="match status" value="1"/>
</dbReference>
<sequence>MKKNYLVFVFLLLFALNSFAQTIMGCGTKLSQKEQDFFKLSLVKIETARKAGLTKKKEAAPYIIPVVFHILNDGSNIGKTFTKVQMQSRINDAIDVCNKDFNGLYPGYNTTDSRFEAVKSKMNIQFVLATVDPDGNLLETPGMDWHPDAHIVDGYDSWIYNYIYYGKKGKYYLDIVVVDEPNPSDGVYGSGHAFLPVQDVVPHVTYNHRYIGTTGGSDASFQFAKEMSHEFGHYFGLQHTFQNGCDPINDGMTDTPPTTQGFGCNLSAVNSCGVIANYENLMDYNVDCQAMFTKDQTNAMNYWLDDMAVAKYPRGFLWQNNNLASVGIISTAPIASFSASTTAICNNKSVTFKDVSLGLPTSRTWTFAGGTPATSTIANPTVTYATSGIYTVTLTATNALGNDTKTITNYIKVDQKSTLNMVENFSGVFPPDGWAITNPDAGLTWEKRKDAGNGDSACMVMNNSDNAVLGELDYIQLPYYNLSNGINSQLYFDVAYTKFDDKSPDVLDVEVSTDCGTNWTSVYSKTHTDLETTVVPTELSNNWIPKNAENWRKEIINLASYIGNPNVTIRFKNKSGYGTRIWIDNVNVAITQSLTPTTDFSAAVTKTNCASLTVPFKDTSTGNPTTWAWSFPGGNPLTSTAQNPIVTYNTSGSYSVSLTTTNASGAGTTITKTNFISIATPVETSFTEDFEGVFPPVGWEITNLKNNLTWEKSTATGRNSSSCMIINNADNAAGDVDEIMLQPLNLSLGATDFSFDVAYAKFDANSPDVLDVLISRDCGATWTNLYSKTHTVLETATSTDANNWIPTSDSDWRNERVSLTNFKGNPNVLIKFVNTSGYGARVWIDNIKINFDSKEKPYSDFKVTSTMICSDLPVQFSDTSFGEPTSWSWTFPGGTPSTSTSKDPSIIYNTPGNYNVTLVTTNAFGQGSTMLKTNSVAIKAKSTLPVTEDFSSGFPRQNWQIINLDGDPITWEQRTDVGKGDLSCLVINNADAPTGLVDELILQSMDFTTADKPHFHFDLGYTQYLSAYDATPSPDQIDILVSSDCGITWTNVYSKNQLQLQTVSPPIQDDPATKQANETNDWKPTQDSDWRSETVDLNVVKNQSSVLLKIRNTSGYGTRVWFDNFKINNSPILSTKENKIDGITVSPNPSKDLFSIHIPSLDQEKYEASVYSVSGQLIVNKTKSEMKSNEVMIDLSGKVNGVYILKIKSSSGKIAVSKLIKM</sequence>
<dbReference type="CDD" id="cd00146">
    <property type="entry name" value="PKD"/>
    <property type="match status" value="3"/>
</dbReference>
<dbReference type="SMART" id="SM00089">
    <property type="entry name" value="PKD"/>
    <property type="match status" value="3"/>
</dbReference>
<feature type="chain" id="PRO_5040866035" evidence="10">
    <location>
        <begin position="21"/>
        <end position="1222"/>
    </location>
</feature>
<evidence type="ECO:0000256" key="5">
    <source>
        <dbReference type="ARBA" id="ARBA00022801"/>
    </source>
</evidence>
<keyword evidence="13" id="KW-1185">Reference proteome</keyword>
<dbReference type="InterPro" id="IPR026444">
    <property type="entry name" value="Secre_tail"/>
</dbReference>
<proteinExistence type="inferred from homology"/>
<accession>A0A9X2ZK14</accession>
<feature type="compositionally biased region" description="Basic and acidic residues" evidence="9">
    <location>
        <begin position="1080"/>
        <end position="1089"/>
    </location>
</feature>
<dbReference type="GO" id="GO:0004553">
    <property type="term" value="F:hydrolase activity, hydrolyzing O-glycosyl compounds"/>
    <property type="evidence" value="ECO:0007669"/>
    <property type="project" value="UniProtKB-ARBA"/>
</dbReference>
<dbReference type="SUPFAM" id="SSF49299">
    <property type="entry name" value="PKD domain"/>
    <property type="match status" value="3"/>
</dbReference>
<comment type="similarity">
    <text evidence="1">Belongs to the peptidase M43B family.</text>
</comment>
<feature type="domain" description="PKD" evidence="11">
    <location>
        <begin position="610"/>
        <end position="678"/>
    </location>
</feature>
<feature type="domain" description="PKD" evidence="11">
    <location>
        <begin position="857"/>
        <end position="943"/>
    </location>
</feature>
<dbReference type="EMBL" id="JAOZEW010000016">
    <property type="protein sequence ID" value="MCV9929078.1"/>
    <property type="molecule type" value="Genomic_DNA"/>
</dbReference>
<dbReference type="PANTHER" id="PTHR47466">
    <property type="match status" value="1"/>
</dbReference>
<dbReference type="InterPro" id="IPR024079">
    <property type="entry name" value="MetalloPept_cat_dom_sf"/>
</dbReference>
<name>A0A9X2ZK14_9FLAO</name>
<dbReference type="Gene3D" id="2.60.40.10">
    <property type="entry name" value="Immunoglobulins"/>
    <property type="match status" value="3"/>
</dbReference>
<feature type="domain" description="PKD" evidence="11">
    <location>
        <begin position="333"/>
        <end position="418"/>
    </location>
</feature>
<feature type="signal peptide" evidence="10">
    <location>
        <begin position="1"/>
        <end position="20"/>
    </location>
</feature>
<comment type="caution">
    <text evidence="12">The sequence shown here is derived from an EMBL/GenBank/DDBJ whole genome shotgun (WGS) entry which is preliminary data.</text>
</comment>
<protein>
    <submittedName>
        <fullName evidence="12">PKD domain-containing protein</fullName>
    </submittedName>
</protein>
<dbReference type="GO" id="GO:0005975">
    <property type="term" value="P:carbohydrate metabolic process"/>
    <property type="evidence" value="ECO:0007669"/>
    <property type="project" value="UniProtKB-ARBA"/>
</dbReference>
<evidence type="ECO:0000256" key="8">
    <source>
        <dbReference type="ARBA" id="ARBA00023157"/>
    </source>
</evidence>
<dbReference type="PROSITE" id="PS50093">
    <property type="entry name" value="PKD"/>
    <property type="match status" value="3"/>
</dbReference>